<evidence type="ECO:0000256" key="1">
    <source>
        <dbReference type="SAM" id="MobiDB-lite"/>
    </source>
</evidence>
<dbReference type="OrthoDB" id="46925at2759"/>
<dbReference type="AlphaFoldDB" id="A0A4D9D0Q8"/>
<dbReference type="Gene3D" id="1.20.58.80">
    <property type="entry name" value="Phosphotransferase system, lactose/cellobiose-type IIA subunit"/>
    <property type="match status" value="1"/>
</dbReference>
<feature type="compositionally biased region" description="Low complexity" evidence="1">
    <location>
        <begin position="311"/>
        <end position="340"/>
    </location>
</feature>
<keyword evidence="3" id="KW-1185">Reference proteome</keyword>
<dbReference type="EMBL" id="SDOX01000016">
    <property type="protein sequence ID" value="TFJ85182.1"/>
    <property type="molecule type" value="Genomic_DNA"/>
</dbReference>
<feature type="region of interest" description="Disordered" evidence="1">
    <location>
        <begin position="134"/>
        <end position="158"/>
    </location>
</feature>
<feature type="compositionally biased region" description="Low complexity" evidence="1">
    <location>
        <begin position="490"/>
        <end position="510"/>
    </location>
</feature>
<evidence type="ECO:0000313" key="2">
    <source>
        <dbReference type="EMBL" id="TFJ85182.1"/>
    </source>
</evidence>
<proteinExistence type="predicted"/>
<feature type="region of interest" description="Disordered" evidence="1">
    <location>
        <begin position="31"/>
        <end position="54"/>
    </location>
</feature>
<organism evidence="2 3">
    <name type="scientific">Nannochloropsis salina CCMP1776</name>
    <dbReference type="NCBI Taxonomy" id="1027361"/>
    <lineage>
        <taxon>Eukaryota</taxon>
        <taxon>Sar</taxon>
        <taxon>Stramenopiles</taxon>
        <taxon>Ochrophyta</taxon>
        <taxon>Eustigmatophyceae</taxon>
        <taxon>Eustigmatales</taxon>
        <taxon>Monodopsidaceae</taxon>
        <taxon>Microchloropsis</taxon>
        <taxon>Microchloropsis salina</taxon>
    </lineage>
</organism>
<sequence>MLSQWLTDPSMAASTTESILPFVRTGRSQSVTDVSRSDARVGGDNAPGGGLDLDSSSIVEAHRHATQAEELRREGQLLEAVQEHCEASHCFLEAAERLPCTRSLTVAALVLLSDGHARQARTLQHFLRRRERTSSIPTAFGKSASRPPPAPSSKNLATEGSLCSSAMVSSTASMGGTGTVADTGAVDDMLALERALQAIGSQPLFSSGLYQPTGAGGHQGVPGGRYLSSTLGDSFFLVNNRQAAAREGASLAWEGGSSALGSSRHSRGAVRGAAASLRKPSSVAVAAPPRTSAGTEESPFSRQGASTALPAASNLSRSRKSSSSTAAASSTPLSSSVGSSTVGGGGGFLEGVEAVQQGEVVRLLACMKTLGDENALLIKRAEDGERARQENERIRRETLEFQELYAKRFKGLRAALEEFREKYPHESNPANHVASLRESARVKSLEAEVESLTVRLNREKEAGRKKDAMLARYQAWYTKLRQSVGQKKSAAAGNGMAQQQQLLGHQQKLGVRGSSACSGGNSNIRPPQGR</sequence>
<reference evidence="2 3" key="1">
    <citation type="submission" date="2019-01" db="EMBL/GenBank/DDBJ databases">
        <title>Nuclear Genome Assembly of the Microalgal Biofuel strain Nannochloropsis salina CCMP1776.</title>
        <authorList>
            <person name="Hovde B."/>
        </authorList>
    </citation>
    <scope>NUCLEOTIDE SEQUENCE [LARGE SCALE GENOMIC DNA]</scope>
    <source>
        <strain evidence="2 3">CCMP1776</strain>
    </source>
</reference>
<accession>A0A4D9D0Q8</accession>
<name>A0A4D9D0Q8_9STRA</name>
<gene>
    <name evidence="2" type="ORF">NSK_003605</name>
</gene>
<dbReference type="Proteomes" id="UP000355283">
    <property type="component" value="Unassembled WGS sequence"/>
</dbReference>
<feature type="compositionally biased region" description="Polar residues" evidence="1">
    <location>
        <begin position="515"/>
        <end position="530"/>
    </location>
</feature>
<comment type="caution">
    <text evidence="2">The sequence shown here is derived from an EMBL/GenBank/DDBJ whole genome shotgun (WGS) entry which is preliminary data.</text>
</comment>
<protein>
    <submittedName>
        <fullName evidence="2">Uncharacterized protein</fullName>
    </submittedName>
</protein>
<feature type="compositionally biased region" description="Polar residues" evidence="1">
    <location>
        <begin position="292"/>
        <end position="306"/>
    </location>
</feature>
<evidence type="ECO:0000313" key="3">
    <source>
        <dbReference type="Proteomes" id="UP000355283"/>
    </source>
</evidence>
<feature type="region of interest" description="Disordered" evidence="1">
    <location>
        <begin position="254"/>
        <end position="341"/>
    </location>
</feature>
<feature type="region of interest" description="Disordered" evidence="1">
    <location>
        <begin position="487"/>
        <end position="530"/>
    </location>
</feature>